<evidence type="ECO:0000256" key="1">
    <source>
        <dbReference type="ARBA" id="ARBA00004418"/>
    </source>
</evidence>
<evidence type="ECO:0000313" key="5">
    <source>
        <dbReference type="EMBL" id="ENU23673.1"/>
    </source>
</evidence>
<keyword evidence="7" id="KW-1185">Reference proteome</keyword>
<keyword evidence="3" id="KW-0732">Signal</keyword>
<evidence type="ECO:0000259" key="4">
    <source>
        <dbReference type="Pfam" id="PF09084"/>
    </source>
</evidence>
<comment type="subcellular location">
    <subcellularLocation>
        <location evidence="1">Periplasm</location>
    </subcellularLocation>
</comment>
<feature type="domain" description="SsuA/THI5-like" evidence="4">
    <location>
        <begin position="57"/>
        <end position="252"/>
    </location>
</feature>
<dbReference type="Gene3D" id="3.40.190.10">
    <property type="entry name" value="Periplasmic binding protein-like II"/>
    <property type="match status" value="2"/>
</dbReference>
<dbReference type="EMBL" id="APOI01000015">
    <property type="protein sequence ID" value="ENU23673.1"/>
    <property type="molecule type" value="Genomic_DNA"/>
</dbReference>
<dbReference type="SUPFAM" id="SSF53850">
    <property type="entry name" value="Periplasmic binding protein-like II"/>
    <property type="match status" value="1"/>
</dbReference>
<comment type="similarity">
    <text evidence="2">Belongs to the bacterial solute-binding protein SsuA/TauA family.</text>
</comment>
<dbReference type="RefSeq" id="WP_004654005.1">
    <property type="nucleotide sequence ID" value="NZ_CP158965.1"/>
</dbReference>
<dbReference type="PROSITE" id="PS51257">
    <property type="entry name" value="PROKAR_LIPOPROTEIN"/>
    <property type="match status" value="1"/>
</dbReference>
<dbReference type="PANTHER" id="PTHR30024">
    <property type="entry name" value="ALIPHATIC SULFONATES-BINDING PROTEIN-RELATED"/>
    <property type="match status" value="1"/>
</dbReference>
<evidence type="ECO:0000256" key="2">
    <source>
        <dbReference type="ARBA" id="ARBA00010742"/>
    </source>
</evidence>
<dbReference type="AlphaFoldDB" id="A0A653K204"/>
<reference evidence="5 7" key="1">
    <citation type="submission" date="2013-02" db="EMBL/GenBank/DDBJ databases">
        <title>The Genome Sequence of Acinetobacter sp. NIPH 809.</title>
        <authorList>
            <consortium name="The Broad Institute Genome Sequencing Platform"/>
            <consortium name="The Broad Institute Genome Sequencing Center for Infectious Disease"/>
            <person name="Cerqueira G."/>
            <person name="Feldgarden M."/>
            <person name="Courvalin P."/>
            <person name="Perichon B."/>
            <person name="Grillot-Courvalin C."/>
            <person name="Clermont D."/>
            <person name="Rocha E."/>
            <person name="Yoon E.-J."/>
            <person name="Nemec A."/>
            <person name="Walker B."/>
            <person name="Young S.K."/>
            <person name="Zeng Q."/>
            <person name="Gargeya S."/>
            <person name="Fitzgerald M."/>
            <person name="Haas B."/>
            <person name="Abouelleil A."/>
            <person name="Alvarado L."/>
            <person name="Arachchi H.M."/>
            <person name="Berlin A.M."/>
            <person name="Chapman S.B."/>
            <person name="Dewar J."/>
            <person name="Goldberg J."/>
            <person name="Griggs A."/>
            <person name="Gujja S."/>
            <person name="Hansen M."/>
            <person name="Howarth C."/>
            <person name="Imamovic A."/>
            <person name="Larimer J."/>
            <person name="McCowan C."/>
            <person name="Murphy C."/>
            <person name="Neiman D."/>
            <person name="Pearson M."/>
            <person name="Priest M."/>
            <person name="Roberts A."/>
            <person name="Saif S."/>
            <person name="Shea T."/>
            <person name="Sisk P."/>
            <person name="Sykes S."/>
            <person name="Wortman J."/>
            <person name="Nusbaum C."/>
            <person name="Birren B."/>
        </authorList>
    </citation>
    <scope>NUCLEOTIDE SEQUENCE [LARGE SCALE GENOMIC DNA]</scope>
    <source>
        <strain evidence="5 7">NIPH 809</strain>
    </source>
</reference>
<reference evidence="6 8" key="2">
    <citation type="submission" date="2019-10" db="EMBL/GenBank/DDBJ databases">
        <authorList>
            <person name="Karimi E."/>
        </authorList>
    </citation>
    <scope>NUCLEOTIDE SEQUENCE [LARGE SCALE GENOMIC DNA]</scope>
    <source>
        <strain evidence="6">Acinetobacter sp. 8BE</strain>
    </source>
</reference>
<dbReference type="PANTHER" id="PTHR30024:SF47">
    <property type="entry name" value="TAURINE-BINDING PERIPLASMIC PROTEIN"/>
    <property type="match status" value="1"/>
</dbReference>
<dbReference type="EMBL" id="CABWKZ010000010">
    <property type="protein sequence ID" value="VXA54770.1"/>
    <property type="molecule type" value="Genomic_DNA"/>
</dbReference>
<dbReference type="GO" id="GO:0042597">
    <property type="term" value="C:periplasmic space"/>
    <property type="evidence" value="ECO:0007669"/>
    <property type="project" value="UniProtKB-SubCell"/>
</dbReference>
<name>A0A653K204_9GAMM</name>
<evidence type="ECO:0000313" key="6">
    <source>
        <dbReference type="EMBL" id="VXA54770.1"/>
    </source>
</evidence>
<proteinExistence type="inferred from homology"/>
<evidence type="ECO:0000313" key="8">
    <source>
        <dbReference type="Proteomes" id="UP000430404"/>
    </source>
</evidence>
<evidence type="ECO:0000256" key="3">
    <source>
        <dbReference type="ARBA" id="ARBA00022729"/>
    </source>
</evidence>
<accession>A0A653K204</accession>
<dbReference type="Pfam" id="PF09084">
    <property type="entry name" value="NMT1"/>
    <property type="match status" value="1"/>
</dbReference>
<dbReference type="CDD" id="cd13563">
    <property type="entry name" value="PBP2_SsuA_like_6"/>
    <property type="match status" value="1"/>
</dbReference>
<evidence type="ECO:0000313" key="7">
    <source>
        <dbReference type="Proteomes" id="UP000013034"/>
    </source>
</evidence>
<organism evidence="6 8">
    <name type="scientific">Acinetobacter proteolyticus</name>
    <dbReference type="NCBI Taxonomy" id="1776741"/>
    <lineage>
        <taxon>Bacteria</taxon>
        <taxon>Pseudomonadati</taxon>
        <taxon>Pseudomonadota</taxon>
        <taxon>Gammaproteobacteria</taxon>
        <taxon>Moraxellales</taxon>
        <taxon>Moraxellaceae</taxon>
        <taxon>Acinetobacter</taxon>
    </lineage>
</organism>
<dbReference type="Proteomes" id="UP000430404">
    <property type="component" value="Unassembled WGS sequence"/>
</dbReference>
<dbReference type="InterPro" id="IPR015168">
    <property type="entry name" value="SsuA/THI5"/>
</dbReference>
<sequence length="340" mass="37622">MFNKIYLPILFCSAILFVGCDNTAKIPQPNKDSIAPQKDQPITIAYSEWPGSLAWQIAQDKGWFKEAGLNVELKWFDYSASLQAFMANKLDAVVVANGDNFILSTGGARPAIIMAHDYSAGNDVIIAKSGITSLQGLKGKTIALEKGLVSDLLFTTAMQDAGLNPKDVKVTNAATNELPQIFQSPDIAAIALWQPIAHQALASVPDAKIIYDSSKKPGLIYDTLSVNQVHLQQHREEWKKIIQIWDRTVNYINDPATRQDAIHLMAKRASIDPVAYERIMKGTKLLNLAENKRIFKKGSGFDSIYGASYYVNQFNLRQGLYAQSPAVEQLINPNLIEELP</sequence>
<gene>
    <name evidence="6" type="ORF">ACI8B_180236</name>
    <name evidence="5" type="ORF">F993_01826</name>
</gene>
<dbReference type="Proteomes" id="UP000013034">
    <property type="component" value="Unassembled WGS sequence"/>
</dbReference>
<protein>
    <recommendedName>
        <fullName evidence="4">SsuA/THI5-like domain-containing protein</fullName>
    </recommendedName>
</protein>